<dbReference type="NCBIfam" id="NF008280">
    <property type="entry name" value="PRK11058.1"/>
    <property type="match status" value="1"/>
</dbReference>
<dbReference type="InterPro" id="IPR016496">
    <property type="entry name" value="GTPase_HflX"/>
</dbReference>
<keyword evidence="3" id="KW-0460">Magnesium</keyword>
<name>A0ABW5EEM7_9GAMM</name>
<dbReference type="PIRSF" id="PIRSF006809">
    <property type="entry name" value="GTP-binding_hflX_prd"/>
    <property type="match status" value="1"/>
</dbReference>
<dbReference type="EMBL" id="JBHUJD010000011">
    <property type="protein sequence ID" value="MFD2310758.1"/>
    <property type="molecule type" value="Genomic_DNA"/>
</dbReference>
<keyword evidence="1" id="KW-0479">Metal-binding</keyword>
<evidence type="ECO:0000313" key="9">
    <source>
        <dbReference type="Proteomes" id="UP001597425"/>
    </source>
</evidence>
<dbReference type="Pfam" id="PF16360">
    <property type="entry name" value="GTP-bdg_M"/>
    <property type="match status" value="1"/>
</dbReference>
<dbReference type="SUPFAM" id="SSF52540">
    <property type="entry name" value="P-loop containing nucleoside triphosphate hydrolases"/>
    <property type="match status" value="1"/>
</dbReference>
<dbReference type="InterPro" id="IPR025121">
    <property type="entry name" value="GTPase_HflX_N"/>
</dbReference>
<dbReference type="Proteomes" id="UP001597425">
    <property type="component" value="Unassembled WGS sequence"/>
</dbReference>
<comment type="subunit">
    <text evidence="5">Monomer. Associates with the 50S ribosomal subunit.</text>
</comment>
<feature type="coiled-coil region" evidence="6">
    <location>
        <begin position="158"/>
        <end position="185"/>
    </location>
</feature>
<proteinExistence type="inferred from homology"/>
<dbReference type="Gene3D" id="3.40.50.300">
    <property type="entry name" value="P-loop containing nucleotide triphosphate hydrolases"/>
    <property type="match status" value="1"/>
</dbReference>
<evidence type="ECO:0000256" key="5">
    <source>
        <dbReference type="HAMAP-Rule" id="MF_00900"/>
    </source>
</evidence>
<dbReference type="NCBIfam" id="TIGR03156">
    <property type="entry name" value="GTP_HflX"/>
    <property type="match status" value="1"/>
</dbReference>
<keyword evidence="6" id="KW-0175">Coiled coil</keyword>
<evidence type="ECO:0000256" key="6">
    <source>
        <dbReference type="SAM" id="Coils"/>
    </source>
</evidence>
<dbReference type="PRINTS" id="PR00326">
    <property type="entry name" value="GTP1OBG"/>
</dbReference>
<dbReference type="PANTHER" id="PTHR10229">
    <property type="entry name" value="GTP-BINDING PROTEIN HFLX"/>
    <property type="match status" value="1"/>
</dbReference>
<evidence type="ECO:0000256" key="4">
    <source>
        <dbReference type="ARBA" id="ARBA00023134"/>
    </source>
</evidence>
<keyword evidence="8" id="KW-0378">Hydrolase</keyword>
<keyword evidence="4 5" id="KW-0342">GTP-binding</keyword>
<dbReference type="RefSeq" id="WP_265721683.1">
    <property type="nucleotide sequence ID" value="NZ_JAPIVK010000013.1"/>
</dbReference>
<comment type="subcellular location">
    <subcellularLocation>
        <location evidence="5">Cytoplasm</location>
    </subcellularLocation>
    <text evidence="5">May associate with membranes.</text>
</comment>
<sequence length="433" mass="48679">MFFDRPESGELAVLVHLELSAVDNPEDPREFEELALSAGADPVAFIFGQRSSPDPRTFVGRGKLEEIQRTVKEHGAQLVIFDHNLSPSQERNVERELKCRVLDRTGLILDIFAQRARTHEGKLQVELAQLRHMATRLVRGWTHLERQKGGIGLRGPGETQLETDRRLLRARIDSIEKKLGKVRRQREQGRRARSRSELATVSLVGYTNAGKSTLFNRLSDAEVYVRDQLFATLDPTMRRVELPNVGQMILADTVGFVSHLPHRLVEAFRATLEEAANATLLLHVVDAAADDRLALMDEVQLVLEEIGAAELPQLLVYNKIDLLQDMAPRIDRDADGVPRAVWLSAATGAGCDLLVEAIAERLGEQMVRGQLVVAPDQSRLRAQLFEMNAVQREEYRDNGDCALQVLLPRNDLQRLLAPYREAQGAPRWQPLDD</sequence>
<comment type="function">
    <text evidence="5">GTPase that associates with the 50S ribosomal subunit and may have a role during protein synthesis or ribosome biogenesis.</text>
</comment>
<reference evidence="9" key="1">
    <citation type="journal article" date="2019" name="Int. J. Syst. Evol. Microbiol.">
        <title>The Global Catalogue of Microorganisms (GCM) 10K type strain sequencing project: providing services to taxonomists for standard genome sequencing and annotation.</title>
        <authorList>
            <consortium name="The Broad Institute Genomics Platform"/>
            <consortium name="The Broad Institute Genome Sequencing Center for Infectious Disease"/>
            <person name="Wu L."/>
            <person name="Ma J."/>
        </authorList>
    </citation>
    <scope>NUCLEOTIDE SEQUENCE [LARGE SCALE GENOMIC DNA]</scope>
    <source>
        <strain evidence="9">KCTC 12848</strain>
    </source>
</reference>
<dbReference type="HAMAP" id="MF_00900">
    <property type="entry name" value="GTPase_HflX"/>
    <property type="match status" value="1"/>
</dbReference>
<dbReference type="Pfam" id="PF01926">
    <property type="entry name" value="MMR_HSR1"/>
    <property type="match status" value="1"/>
</dbReference>
<protein>
    <recommendedName>
        <fullName evidence="5">GTPase HflX</fullName>
    </recommendedName>
    <alternativeName>
        <fullName evidence="5">GTP-binding protein HflX</fullName>
    </alternativeName>
</protein>
<keyword evidence="5" id="KW-0963">Cytoplasm</keyword>
<keyword evidence="2 5" id="KW-0547">Nucleotide-binding</keyword>
<feature type="domain" description="Hflx-type G" evidence="7">
    <location>
        <begin position="199"/>
        <end position="366"/>
    </location>
</feature>
<dbReference type="InterPro" id="IPR042108">
    <property type="entry name" value="GTPase_HflX_N_sf"/>
</dbReference>
<dbReference type="Gene3D" id="6.10.250.2860">
    <property type="match status" value="1"/>
</dbReference>
<dbReference type="Pfam" id="PF19275">
    <property type="entry name" value="HflX_C"/>
    <property type="match status" value="1"/>
</dbReference>
<accession>A0ABW5EEM7</accession>
<evidence type="ECO:0000256" key="1">
    <source>
        <dbReference type="ARBA" id="ARBA00022723"/>
    </source>
</evidence>
<comment type="caution">
    <text evidence="8">The sequence shown here is derived from an EMBL/GenBank/DDBJ whole genome shotgun (WGS) entry which is preliminary data.</text>
</comment>
<comment type="similarity">
    <text evidence="5">Belongs to the TRAFAC class OBG-HflX-like GTPase superfamily. HflX GTPase family.</text>
</comment>
<dbReference type="Pfam" id="PF13167">
    <property type="entry name" value="GTP-bdg_N"/>
    <property type="match status" value="1"/>
</dbReference>
<evidence type="ECO:0000313" key="8">
    <source>
        <dbReference type="EMBL" id="MFD2310758.1"/>
    </source>
</evidence>
<evidence type="ECO:0000256" key="2">
    <source>
        <dbReference type="ARBA" id="ARBA00022741"/>
    </source>
</evidence>
<dbReference type="InterPro" id="IPR032305">
    <property type="entry name" value="GTP-bd_M"/>
</dbReference>
<keyword evidence="9" id="KW-1185">Reference proteome</keyword>
<dbReference type="PANTHER" id="PTHR10229:SF0">
    <property type="entry name" value="GTP-BINDING PROTEIN 6-RELATED"/>
    <property type="match status" value="1"/>
</dbReference>
<dbReference type="InterPro" id="IPR006073">
    <property type="entry name" value="GTP-bd"/>
</dbReference>
<evidence type="ECO:0000256" key="3">
    <source>
        <dbReference type="ARBA" id="ARBA00022842"/>
    </source>
</evidence>
<dbReference type="Gene3D" id="3.40.50.11060">
    <property type="entry name" value="GTPase HflX, N-terminal domain"/>
    <property type="match status" value="1"/>
</dbReference>
<dbReference type="InterPro" id="IPR045498">
    <property type="entry name" value="HflX_C"/>
</dbReference>
<dbReference type="InterPro" id="IPR027417">
    <property type="entry name" value="P-loop_NTPase"/>
</dbReference>
<dbReference type="PROSITE" id="PS51705">
    <property type="entry name" value="G_HFLX"/>
    <property type="match status" value="1"/>
</dbReference>
<organism evidence="8 9">
    <name type="scientific">Microbulbifer halophilus</name>
    <dbReference type="NCBI Taxonomy" id="453963"/>
    <lineage>
        <taxon>Bacteria</taxon>
        <taxon>Pseudomonadati</taxon>
        <taxon>Pseudomonadota</taxon>
        <taxon>Gammaproteobacteria</taxon>
        <taxon>Cellvibrionales</taxon>
        <taxon>Microbulbiferaceae</taxon>
        <taxon>Microbulbifer</taxon>
    </lineage>
</organism>
<dbReference type="CDD" id="cd01878">
    <property type="entry name" value="HflX"/>
    <property type="match status" value="1"/>
</dbReference>
<gene>
    <name evidence="5 8" type="primary">hflX</name>
    <name evidence="8" type="ORF">ACFSKX_10060</name>
</gene>
<dbReference type="InterPro" id="IPR035647">
    <property type="entry name" value="EFG_III/V"/>
</dbReference>
<dbReference type="GO" id="GO:0016787">
    <property type="term" value="F:hydrolase activity"/>
    <property type="evidence" value="ECO:0007669"/>
    <property type="project" value="UniProtKB-KW"/>
</dbReference>
<evidence type="ECO:0000259" key="7">
    <source>
        <dbReference type="PROSITE" id="PS51705"/>
    </source>
</evidence>
<dbReference type="InterPro" id="IPR030394">
    <property type="entry name" value="G_HFLX_dom"/>
</dbReference>
<dbReference type="SUPFAM" id="SSF54980">
    <property type="entry name" value="EF-G C-terminal domain-like"/>
    <property type="match status" value="1"/>
</dbReference>